<feature type="compositionally biased region" description="Basic and acidic residues" evidence="21">
    <location>
        <begin position="703"/>
        <end position="725"/>
    </location>
</feature>
<dbReference type="InterPro" id="IPR036225">
    <property type="entry name" value="SRP/SRP_N"/>
</dbReference>
<dbReference type="InterPro" id="IPR027417">
    <property type="entry name" value="P-loop_NTPase"/>
</dbReference>
<evidence type="ECO:0000256" key="10">
    <source>
        <dbReference type="ARBA" id="ARBA00022824"/>
    </source>
</evidence>
<dbReference type="GO" id="GO:0030942">
    <property type="term" value="F:endoplasmic reticulum signal peptide binding"/>
    <property type="evidence" value="ECO:0007669"/>
    <property type="project" value="TreeGrafter"/>
</dbReference>
<keyword evidence="15" id="KW-0687">Ribonucleoprotein</keyword>
<dbReference type="OrthoDB" id="10250817at2759"/>
<dbReference type="AlphaFoldDB" id="A0A3P7YI70"/>
<keyword evidence="13" id="KW-0733">Signal recognition particle</keyword>
<dbReference type="GO" id="GO:0003924">
    <property type="term" value="F:GTPase activity"/>
    <property type="evidence" value="ECO:0007669"/>
    <property type="project" value="InterPro"/>
</dbReference>
<evidence type="ECO:0000256" key="20">
    <source>
        <dbReference type="ARBA" id="ARBA00048157"/>
    </source>
</evidence>
<dbReference type="HAMAP" id="MF_00306">
    <property type="entry name" value="SRP54"/>
    <property type="match status" value="1"/>
</dbReference>
<comment type="subunit">
    <text evidence="6">The RNase H2 complex is a heterotrimer composed of the catalytic subunit RNASEH2A and the non-catalytic subunits RNASEH2B and RNASEH2C.</text>
</comment>
<evidence type="ECO:0000256" key="19">
    <source>
        <dbReference type="ARBA" id="ARBA00045747"/>
    </source>
</evidence>
<dbReference type="SUPFAM" id="SSF47364">
    <property type="entry name" value="Domain of the SRP/SRP receptor G-proteins"/>
    <property type="match status" value="1"/>
</dbReference>
<evidence type="ECO:0000256" key="11">
    <source>
        <dbReference type="ARBA" id="ARBA00022884"/>
    </source>
</evidence>
<comment type="similarity">
    <text evidence="5">Belongs to the RNase H2 subunit B family.</text>
</comment>
<dbReference type="Gene3D" id="2.20.25.530">
    <property type="match status" value="1"/>
</dbReference>
<dbReference type="Proteomes" id="UP000050761">
    <property type="component" value="Unassembled WGS sequence"/>
</dbReference>
<dbReference type="InterPro" id="IPR013822">
    <property type="entry name" value="Signal_recog_particl_SRP54_hlx"/>
</dbReference>
<reference evidence="23 24" key="1">
    <citation type="submission" date="2018-11" db="EMBL/GenBank/DDBJ databases">
        <authorList>
            <consortium name="Pathogen Informatics"/>
        </authorList>
    </citation>
    <scope>NUCLEOTIDE SEQUENCE [LARGE SCALE GENOMIC DNA]</scope>
</reference>
<evidence type="ECO:0000313" key="24">
    <source>
        <dbReference type="Proteomes" id="UP000050761"/>
    </source>
</evidence>
<dbReference type="Pfam" id="PF09468">
    <property type="entry name" value="RNase_H2-Ydr279"/>
    <property type="match status" value="1"/>
</dbReference>
<evidence type="ECO:0000256" key="21">
    <source>
        <dbReference type="SAM" id="MobiDB-lite"/>
    </source>
</evidence>
<comment type="function">
    <text evidence="19">Component of the signal recognition particle (SRP) complex, a ribonucleoprotein complex that mediates the cotranslational targeting of secretory and membrane proteins to the endoplasmic reticulum (ER). As part of the SRP complex, associates with the SRP receptor (SR) component SRPRA to target secretory proteins to the endoplasmic reticulum membrane. Binds to the signal sequence of presecretory proteins when they emerge from the ribosomes. Displays basal GTPase activity, and stimulates reciprocal GTPase activation of the SR subunit SRPRA. Forms a guanosine 5'-triphosphate (GTP)-dependent complex with the SR subunit SRPRA. SR compaction and GTPase mediated rearrangement of SR drive SRP-mediated cotranslational protein translocation into the ER. Requires the presence of SRP9/SRP14 and/or SRP19 to stably interact with RNA. Plays a role in proliferation and differentiation of granulocytic cells, neutrophils migration capacity and exocrine pancreas development.</text>
</comment>
<dbReference type="Gene3D" id="1.10.260.30">
    <property type="entry name" value="Signal recognition particle, SRP54 subunit, M-domain"/>
    <property type="match status" value="1"/>
</dbReference>
<evidence type="ECO:0000313" key="25">
    <source>
        <dbReference type="WBParaSite" id="HPBE_0000714701-mRNA-1"/>
    </source>
</evidence>
<dbReference type="InterPro" id="IPR042101">
    <property type="entry name" value="SRP54_N_sf"/>
</dbReference>
<dbReference type="InterPro" id="IPR006325">
    <property type="entry name" value="SRP54_euk"/>
</dbReference>
<dbReference type="InterPro" id="IPR036891">
    <property type="entry name" value="Signal_recog_part_SRP54_M_sf"/>
</dbReference>
<keyword evidence="7" id="KW-0963">Cytoplasm</keyword>
<dbReference type="SMART" id="SM00963">
    <property type="entry name" value="SRP54_N"/>
    <property type="match status" value="1"/>
</dbReference>
<dbReference type="GO" id="GO:0008312">
    <property type="term" value="F:7S RNA binding"/>
    <property type="evidence" value="ECO:0007669"/>
    <property type="project" value="InterPro"/>
</dbReference>
<sequence length="741" mass="82836">MVLADLGRKIRNAIGKLGQATIINEEELDAMLKEVCMALIESDVHIRLVKQLKDNVKKAINFEEMVGGVNKRRLIQKTVFNELLKLVDPGVTPFQPKKGQHNVIMFVGLQGSGKTTTCTKMAYYYQRKGWKTCLICADTFRAGAFDQLKQNATKARIPFYGSYSEMDPVVIAAEGVEKFKKENFEIIIVDTSGRHKQEASLFEEMLQVSNAVNPNNVVFVMDASIGQACEAQARAFSETVDVASVIITKLDSHAKGGGALSAVAVTKSPVIFIGTGEHIDDFELFKPKAFVQKLLGMGDIAGLVDMVNDIGIKDNEELVSRLKHGLFTLRDMYEQFQNIMKMGPFSQIMSMIPGFGPEFMTKGNEKESVGRLKKLMTIMDSMSDGELDHPKASELFTKEPGRVVRVARGSGTTQADVRDLLSQYKKFADMGKNGDINPKNVNPAQMMKLNQQMAKMMDPRVLQQMGGMGGLQNMMAQLQKAGGGKGEGSLPNSRLYLIRHPKNRTPCLYRLSDKHCDEVVTIGEKFRSWFYGDSVVSDGAIRLLSPIHPLFLALPYFMASKVRFQIYPKTFSEMDEIVRDADCPSIAVLLKNEQFLKNIDKICDFKEICDTKVYRFNESKALEWLAGRFQRLRDALVEEGSLHKSITGNDEVLDRYAFGMLCDYINPEMASLAKAHLSIKDPALDENGHVDMSMKRKAEDLYEDVEQKPAAKKQKESITKKKLQEASKGTKSLSAFFTKKS</sequence>
<dbReference type="InterPro" id="IPR022941">
    <property type="entry name" value="SRP54"/>
</dbReference>
<evidence type="ECO:0000256" key="15">
    <source>
        <dbReference type="ARBA" id="ARBA00023274"/>
    </source>
</evidence>
<evidence type="ECO:0000256" key="8">
    <source>
        <dbReference type="ARBA" id="ARBA00022741"/>
    </source>
</evidence>
<dbReference type="NCBIfam" id="TIGR01425">
    <property type="entry name" value="SRP54_euk"/>
    <property type="match status" value="1"/>
</dbReference>
<evidence type="ECO:0000256" key="7">
    <source>
        <dbReference type="ARBA" id="ARBA00022490"/>
    </source>
</evidence>
<reference evidence="25" key="2">
    <citation type="submission" date="2019-09" db="UniProtKB">
        <authorList>
            <consortium name="WormBaseParasite"/>
        </authorList>
    </citation>
    <scope>IDENTIFICATION</scope>
</reference>
<evidence type="ECO:0000256" key="5">
    <source>
        <dbReference type="ARBA" id="ARBA00009823"/>
    </source>
</evidence>
<dbReference type="FunFam" id="3.40.50.300:FF:000022">
    <property type="entry name" value="Signal recognition particle 54 kDa subunit"/>
    <property type="match status" value="1"/>
</dbReference>
<dbReference type="Pfam" id="PF02978">
    <property type="entry name" value="SRP_SPB"/>
    <property type="match status" value="1"/>
</dbReference>
<dbReference type="FunFam" id="1.20.120.140:FF:000003">
    <property type="entry name" value="Signal recognition particle 54 kDa protein"/>
    <property type="match status" value="1"/>
</dbReference>
<evidence type="ECO:0000259" key="22">
    <source>
        <dbReference type="PROSITE" id="PS00300"/>
    </source>
</evidence>
<evidence type="ECO:0000256" key="1">
    <source>
        <dbReference type="ARBA" id="ARBA00004240"/>
    </source>
</evidence>
<feature type="region of interest" description="Disordered" evidence="21">
    <location>
        <begin position="703"/>
        <end position="741"/>
    </location>
</feature>
<evidence type="ECO:0000256" key="16">
    <source>
        <dbReference type="ARBA" id="ARBA00034832"/>
    </source>
</evidence>
<dbReference type="Pfam" id="PF02881">
    <property type="entry name" value="SRP54_N"/>
    <property type="match status" value="1"/>
</dbReference>
<evidence type="ECO:0000256" key="12">
    <source>
        <dbReference type="ARBA" id="ARBA00023134"/>
    </source>
</evidence>
<dbReference type="SMART" id="SM00962">
    <property type="entry name" value="SRP54"/>
    <property type="match status" value="1"/>
</dbReference>
<dbReference type="GO" id="GO:0005786">
    <property type="term" value="C:signal recognition particle, endoplasmic reticulum targeting"/>
    <property type="evidence" value="ECO:0007669"/>
    <property type="project" value="UniProtKB-KW"/>
</dbReference>
<comment type="subcellular location">
    <subcellularLocation>
        <location evidence="3">Cytoplasm</location>
    </subcellularLocation>
    <subcellularLocation>
        <location evidence="1">Endoplasmic reticulum</location>
    </subcellularLocation>
    <subcellularLocation>
        <location evidence="2">Nucleus speckle</location>
    </subcellularLocation>
</comment>
<dbReference type="Gene3D" id="1.10.20.120">
    <property type="match status" value="1"/>
</dbReference>
<evidence type="ECO:0000256" key="4">
    <source>
        <dbReference type="ARBA" id="ARBA00005450"/>
    </source>
</evidence>
<dbReference type="Pfam" id="PF00448">
    <property type="entry name" value="SRP54"/>
    <property type="match status" value="1"/>
</dbReference>
<keyword evidence="11" id="KW-0694">RNA-binding</keyword>
<dbReference type="InterPro" id="IPR019024">
    <property type="entry name" value="RNase_H2_suB_wHTH"/>
</dbReference>
<dbReference type="PANTHER" id="PTHR11564">
    <property type="entry name" value="SIGNAL RECOGNITION PARTICLE 54K PROTEIN SRP54"/>
    <property type="match status" value="1"/>
</dbReference>
<dbReference type="FunFam" id="1.10.260.30:FF:000002">
    <property type="entry name" value="Signal recognition particle 54 kDa protein"/>
    <property type="match status" value="1"/>
</dbReference>
<accession>A0A3P7YI70</accession>
<evidence type="ECO:0000256" key="13">
    <source>
        <dbReference type="ARBA" id="ARBA00023135"/>
    </source>
</evidence>
<evidence type="ECO:0000256" key="18">
    <source>
        <dbReference type="ARBA" id="ARBA00035672"/>
    </source>
</evidence>
<dbReference type="Gene3D" id="1.20.120.140">
    <property type="entry name" value="Signal recognition particle SRP54, nucleotide-binding domain"/>
    <property type="match status" value="1"/>
</dbReference>
<dbReference type="GO" id="GO:0005525">
    <property type="term" value="F:GTP binding"/>
    <property type="evidence" value="ECO:0007669"/>
    <property type="project" value="UniProtKB-KW"/>
</dbReference>
<dbReference type="FunFam" id="1.20.120.140:FF:000015">
    <property type="entry name" value="Signal peptide binding domain protein"/>
    <property type="match status" value="1"/>
</dbReference>
<dbReference type="EMBL" id="UZAH01025824">
    <property type="protein sequence ID" value="VDO71134.1"/>
    <property type="molecule type" value="Genomic_DNA"/>
</dbReference>
<evidence type="ECO:0000256" key="2">
    <source>
        <dbReference type="ARBA" id="ARBA00004324"/>
    </source>
</evidence>
<dbReference type="GO" id="GO:0005783">
    <property type="term" value="C:endoplasmic reticulum"/>
    <property type="evidence" value="ECO:0007669"/>
    <property type="project" value="UniProtKB-SubCell"/>
</dbReference>
<organism evidence="23">
    <name type="scientific">Heligmosomoides polygyrus</name>
    <name type="common">Parasitic roundworm</name>
    <dbReference type="NCBI Taxonomy" id="6339"/>
    <lineage>
        <taxon>Eukaryota</taxon>
        <taxon>Metazoa</taxon>
        <taxon>Ecdysozoa</taxon>
        <taxon>Nematoda</taxon>
        <taxon>Chromadorea</taxon>
        <taxon>Rhabditida</taxon>
        <taxon>Rhabditina</taxon>
        <taxon>Rhabditomorpha</taxon>
        <taxon>Strongyloidea</taxon>
        <taxon>Heligmosomidae</taxon>
        <taxon>Heligmosomoides</taxon>
    </lineage>
</organism>
<evidence type="ECO:0000256" key="6">
    <source>
        <dbReference type="ARBA" id="ARBA00011277"/>
    </source>
</evidence>
<comment type="similarity">
    <text evidence="4">Belongs to the GTP-binding SRP family. SRP54 subfamily.</text>
</comment>
<evidence type="ECO:0000313" key="23">
    <source>
        <dbReference type="EMBL" id="VDO71134.1"/>
    </source>
</evidence>
<evidence type="ECO:0000256" key="17">
    <source>
        <dbReference type="ARBA" id="ARBA00034907"/>
    </source>
</evidence>
<dbReference type="CDD" id="cd09270">
    <property type="entry name" value="RNase_H2-B"/>
    <property type="match status" value="1"/>
</dbReference>
<keyword evidence="14" id="KW-0539">Nucleus</keyword>
<dbReference type="EC" id="3.6.5.4" evidence="18"/>
<dbReference type="SMART" id="SM00382">
    <property type="entry name" value="AAA"/>
    <property type="match status" value="1"/>
</dbReference>
<evidence type="ECO:0000256" key="3">
    <source>
        <dbReference type="ARBA" id="ARBA00004496"/>
    </source>
</evidence>
<keyword evidence="8" id="KW-0547">Nucleotide-binding</keyword>
<dbReference type="PANTHER" id="PTHR11564:SF5">
    <property type="entry name" value="SIGNAL RECOGNITION PARTICLE SUBUNIT SRP54"/>
    <property type="match status" value="1"/>
</dbReference>
<comment type="catalytic activity">
    <reaction evidence="20">
        <text>GTP + H2O = GDP + phosphate + H(+)</text>
        <dbReference type="Rhea" id="RHEA:19669"/>
        <dbReference type="ChEBI" id="CHEBI:15377"/>
        <dbReference type="ChEBI" id="CHEBI:15378"/>
        <dbReference type="ChEBI" id="CHEBI:37565"/>
        <dbReference type="ChEBI" id="CHEBI:43474"/>
        <dbReference type="ChEBI" id="CHEBI:58189"/>
        <dbReference type="EC" id="3.6.5.4"/>
    </reaction>
    <physiologicalReaction direction="left-to-right" evidence="20">
        <dbReference type="Rhea" id="RHEA:19670"/>
    </physiologicalReaction>
</comment>
<dbReference type="InterPro" id="IPR004125">
    <property type="entry name" value="Signal_recog_particle_SRP54_M"/>
</dbReference>
<dbReference type="SUPFAM" id="SSF52540">
    <property type="entry name" value="P-loop containing nucleoside triphosphate hydrolases"/>
    <property type="match status" value="1"/>
</dbReference>
<gene>
    <name evidence="23" type="ORF">HPBE_LOCUS7148</name>
</gene>
<dbReference type="InterPro" id="IPR000897">
    <property type="entry name" value="SRP54_GTPase_dom"/>
</dbReference>
<keyword evidence="9" id="KW-0378">Hydrolase</keyword>
<dbReference type="GO" id="GO:0016607">
    <property type="term" value="C:nuclear speck"/>
    <property type="evidence" value="ECO:0007669"/>
    <property type="project" value="UniProtKB-SubCell"/>
</dbReference>
<name>A0A3P7YI70_HELPZ</name>
<keyword evidence="12" id="KW-0342">GTP-binding</keyword>
<dbReference type="InterPro" id="IPR003593">
    <property type="entry name" value="AAA+_ATPase"/>
</dbReference>
<feature type="domain" description="SRP54-type proteins GTP-binding" evidence="22">
    <location>
        <begin position="269"/>
        <end position="282"/>
    </location>
</feature>
<proteinExistence type="inferred from homology"/>
<dbReference type="SUPFAM" id="SSF47446">
    <property type="entry name" value="Signal peptide-binding domain"/>
    <property type="match status" value="1"/>
</dbReference>
<keyword evidence="24" id="KW-1185">Reference proteome</keyword>
<dbReference type="GO" id="GO:0006616">
    <property type="term" value="P:SRP-dependent cotranslational protein targeting to membrane, translocation"/>
    <property type="evidence" value="ECO:0007669"/>
    <property type="project" value="TreeGrafter"/>
</dbReference>
<dbReference type="PROSITE" id="PS00300">
    <property type="entry name" value="SRP54"/>
    <property type="match status" value="1"/>
</dbReference>
<protein>
    <recommendedName>
        <fullName evidence="16">Signal recognition particle subunit SRP54</fullName>
        <ecNumber evidence="18">3.6.5.4</ecNumber>
    </recommendedName>
    <alternativeName>
        <fullName evidence="17">Signal recognition particle 54 kDa protein</fullName>
    </alternativeName>
</protein>
<evidence type="ECO:0000256" key="14">
    <source>
        <dbReference type="ARBA" id="ARBA00023242"/>
    </source>
</evidence>
<dbReference type="GO" id="GO:0005829">
    <property type="term" value="C:cytosol"/>
    <property type="evidence" value="ECO:0007669"/>
    <property type="project" value="TreeGrafter"/>
</dbReference>
<keyword evidence="10" id="KW-0256">Endoplasmic reticulum</keyword>
<evidence type="ECO:0000256" key="9">
    <source>
        <dbReference type="ARBA" id="ARBA00022801"/>
    </source>
</evidence>
<dbReference type="WBParaSite" id="HPBE_0000714701-mRNA-1">
    <property type="protein sequence ID" value="HPBE_0000714701-mRNA-1"/>
    <property type="gene ID" value="HPBE_0000714701"/>
</dbReference>
<dbReference type="Gene3D" id="3.40.50.300">
    <property type="entry name" value="P-loop containing nucleotide triphosphate hydrolases"/>
    <property type="match status" value="1"/>
</dbReference>
<dbReference type="CDD" id="cd17875">
    <property type="entry name" value="SRP54_G"/>
    <property type="match status" value="1"/>
</dbReference>
<dbReference type="InterPro" id="IPR040456">
    <property type="entry name" value="RNase_H2_suB"/>
</dbReference>
<dbReference type="GO" id="GO:0032299">
    <property type="term" value="C:ribonuclease H2 complex"/>
    <property type="evidence" value="ECO:0007669"/>
    <property type="project" value="InterPro"/>
</dbReference>